<name>A0A565BZ81_9BRAS</name>
<accession>A0A565BZ81</accession>
<gene>
    <name evidence="1" type="ORF">ANE_LOCUS17142</name>
</gene>
<dbReference type="Proteomes" id="UP000489600">
    <property type="component" value="Unassembled WGS sequence"/>
</dbReference>
<organism evidence="1 2">
    <name type="scientific">Arabis nemorensis</name>
    <dbReference type="NCBI Taxonomy" id="586526"/>
    <lineage>
        <taxon>Eukaryota</taxon>
        <taxon>Viridiplantae</taxon>
        <taxon>Streptophyta</taxon>
        <taxon>Embryophyta</taxon>
        <taxon>Tracheophyta</taxon>
        <taxon>Spermatophyta</taxon>
        <taxon>Magnoliopsida</taxon>
        <taxon>eudicotyledons</taxon>
        <taxon>Gunneridae</taxon>
        <taxon>Pentapetalae</taxon>
        <taxon>rosids</taxon>
        <taxon>malvids</taxon>
        <taxon>Brassicales</taxon>
        <taxon>Brassicaceae</taxon>
        <taxon>Arabideae</taxon>
        <taxon>Arabis</taxon>
    </lineage>
</organism>
<dbReference type="EMBL" id="CABITT030000005">
    <property type="protein sequence ID" value="VVB06698.1"/>
    <property type="molecule type" value="Genomic_DNA"/>
</dbReference>
<sequence>MVSSDVGDRVNLGVRKCSNLRGDSKEDDFSRRKNLTIGKTMHVVGAVATTPQKVRDCVRVCREELPGIVLSMAKSNDWKDYACSGCYRASTPQKVRDCVRVCREKLPWLTLS</sequence>
<reference evidence="1" key="1">
    <citation type="submission" date="2019-07" db="EMBL/GenBank/DDBJ databases">
        <authorList>
            <person name="Dittberner H."/>
        </authorList>
    </citation>
    <scope>NUCLEOTIDE SEQUENCE [LARGE SCALE GENOMIC DNA]</scope>
</reference>
<evidence type="ECO:0000313" key="2">
    <source>
        <dbReference type="Proteomes" id="UP000489600"/>
    </source>
</evidence>
<keyword evidence="2" id="KW-1185">Reference proteome</keyword>
<evidence type="ECO:0000313" key="1">
    <source>
        <dbReference type="EMBL" id="VVB06698.1"/>
    </source>
</evidence>
<dbReference type="AlphaFoldDB" id="A0A565BZ81"/>
<comment type="caution">
    <text evidence="1">The sequence shown here is derived from an EMBL/GenBank/DDBJ whole genome shotgun (WGS) entry which is preliminary data.</text>
</comment>
<proteinExistence type="predicted"/>
<protein>
    <submittedName>
        <fullName evidence="1">Uncharacterized protein</fullName>
    </submittedName>
</protein>